<keyword evidence="7" id="KW-1185">Reference proteome</keyword>
<dbReference type="EMBL" id="QBKN01000006">
    <property type="protein sequence ID" value="PTX49781.1"/>
    <property type="molecule type" value="Genomic_DNA"/>
</dbReference>
<dbReference type="RefSeq" id="WP_107975393.1">
    <property type="nucleotide sequence ID" value="NZ_BMEZ01000006.1"/>
</dbReference>
<dbReference type="PANTHER" id="PTHR12526:SF640">
    <property type="entry name" value="COLANIC ACID BIOSYNTHESIS GLYCOSYLTRANSFERASE WCAL-RELATED"/>
    <property type="match status" value="1"/>
</dbReference>
<evidence type="ECO:0000256" key="1">
    <source>
        <dbReference type="ARBA" id="ARBA00009481"/>
    </source>
</evidence>
<dbReference type="Pfam" id="PF13439">
    <property type="entry name" value="Glyco_transf_4"/>
    <property type="match status" value="1"/>
</dbReference>
<dbReference type="GO" id="GO:0016757">
    <property type="term" value="F:glycosyltransferase activity"/>
    <property type="evidence" value="ECO:0007669"/>
    <property type="project" value="UniProtKB-KW"/>
</dbReference>
<dbReference type="InterPro" id="IPR001296">
    <property type="entry name" value="Glyco_trans_1"/>
</dbReference>
<comment type="similarity">
    <text evidence="1">Belongs to the glycosyltransferase group 1 family. Glycosyltransferase 4 subfamily.</text>
</comment>
<accession>A0A2T6B140</accession>
<organism evidence="6 7">
    <name type="scientific">Allosediminivita pacifica</name>
    <dbReference type="NCBI Taxonomy" id="1267769"/>
    <lineage>
        <taxon>Bacteria</taxon>
        <taxon>Pseudomonadati</taxon>
        <taxon>Pseudomonadota</taxon>
        <taxon>Alphaproteobacteria</taxon>
        <taxon>Rhodobacterales</taxon>
        <taxon>Paracoccaceae</taxon>
        <taxon>Allosediminivita</taxon>
    </lineage>
</organism>
<name>A0A2T6B140_9RHOB</name>
<sequence length="377" mass="39937">MTQPRTAIVTSAYLRPGETFVNHHVDHLFGGNTVVVAMKRGKAWPGDQPVLILDDTPAGAAGRLLAPLHLARHSVIGTPAGRQAAALRDFLRAQRIEAVLCEFGNRAAQVAPVANALGIPVFTYFRGFDGSKLLEERFYPRAFRLLMPRLAGVFAVSHFLLENLASKGITHPNAHVIPSGADTTRFTPGVKQPGYVVAIGRMVEKKQPLTTLRAFIAAAKANPDTRFEMIGGGELLARCREEVAVAGLADRIALPGALPHADVADRLSRATIFAQHSVTGEDGNTEGLPSVIQEAMACGCAVVSTRHAGIPEAVREGDTGLLVDEHDEAGYAAALDALLADPDRTAGMGAAGRAFAVANLDKATLTARIEEVMRAAL</sequence>
<dbReference type="Pfam" id="PF00534">
    <property type="entry name" value="Glycos_transf_1"/>
    <property type="match status" value="1"/>
</dbReference>
<gene>
    <name evidence="6" type="ORF">C8N44_106159</name>
</gene>
<dbReference type="OrthoDB" id="9790710at2"/>
<reference evidence="6 7" key="1">
    <citation type="submission" date="2018-04" db="EMBL/GenBank/DDBJ databases">
        <title>Genomic Encyclopedia of Archaeal and Bacterial Type Strains, Phase II (KMG-II): from individual species to whole genera.</title>
        <authorList>
            <person name="Goeker M."/>
        </authorList>
    </citation>
    <scope>NUCLEOTIDE SEQUENCE [LARGE SCALE GENOMIC DNA]</scope>
    <source>
        <strain evidence="6 7">DSM 29329</strain>
    </source>
</reference>
<dbReference type="SUPFAM" id="SSF53756">
    <property type="entry name" value="UDP-Glycosyltransferase/glycogen phosphorylase"/>
    <property type="match status" value="1"/>
</dbReference>
<dbReference type="Gene3D" id="3.40.50.2000">
    <property type="entry name" value="Glycogen Phosphorylase B"/>
    <property type="match status" value="2"/>
</dbReference>
<evidence type="ECO:0000256" key="2">
    <source>
        <dbReference type="ARBA" id="ARBA00022676"/>
    </source>
</evidence>
<proteinExistence type="inferred from homology"/>
<dbReference type="AlphaFoldDB" id="A0A2T6B140"/>
<evidence type="ECO:0000259" key="5">
    <source>
        <dbReference type="Pfam" id="PF13439"/>
    </source>
</evidence>
<dbReference type="PANTHER" id="PTHR12526">
    <property type="entry name" value="GLYCOSYLTRANSFERASE"/>
    <property type="match status" value="1"/>
</dbReference>
<keyword evidence="2" id="KW-0328">Glycosyltransferase</keyword>
<keyword evidence="3 6" id="KW-0808">Transferase</keyword>
<evidence type="ECO:0000313" key="7">
    <source>
        <dbReference type="Proteomes" id="UP000244069"/>
    </source>
</evidence>
<comment type="caution">
    <text evidence="6">The sequence shown here is derived from an EMBL/GenBank/DDBJ whole genome shotgun (WGS) entry which is preliminary data.</text>
</comment>
<feature type="domain" description="Glycosyltransferase subfamily 4-like N-terminal" evidence="5">
    <location>
        <begin position="82"/>
        <end position="185"/>
    </location>
</feature>
<evidence type="ECO:0000256" key="3">
    <source>
        <dbReference type="ARBA" id="ARBA00022679"/>
    </source>
</evidence>
<dbReference type="InterPro" id="IPR028098">
    <property type="entry name" value="Glyco_trans_4-like_N"/>
</dbReference>
<protein>
    <submittedName>
        <fullName evidence="6">Glycosyltransferase involved in cell wall biosynthesis</fullName>
    </submittedName>
</protein>
<feature type="domain" description="Glycosyl transferase family 1" evidence="4">
    <location>
        <begin position="191"/>
        <end position="353"/>
    </location>
</feature>
<evidence type="ECO:0000259" key="4">
    <source>
        <dbReference type="Pfam" id="PF00534"/>
    </source>
</evidence>
<evidence type="ECO:0000313" key="6">
    <source>
        <dbReference type="EMBL" id="PTX49781.1"/>
    </source>
</evidence>
<dbReference type="Proteomes" id="UP000244069">
    <property type="component" value="Unassembled WGS sequence"/>
</dbReference>